<dbReference type="InterPro" id="IPR025846">
    <property type="entry name" value="TBL_N"/>
</dbReference>
<evidence type="ECO:0000313" key="7">
    <source>
        <dbReference type="EMBL" id="WOG98420.1"/>
    </source>
</evidence>
<evidence type="ECO:0000256" key="6">
    <source>
        <dbReference type="ARBA" id="ARBA00023136"/>
    </source>
</evidence>
<dbReference type="AlphaFoldDB" id="A0A165YX81"/>
<dbReference type="Pfam" id="PF14416">
    <property type="entry name" value="PMR5N"/>
    <property type="match status" value="1"/>
</dbReference>
<dbReference type="InterPro" id="IPR029962">
    <property type="entry name" value="TBL"/>
</dbReference>
<dbReference type="GO" id="GO:0016020">
    <property type="term" value="C:membrane"/>
    <property type="evidence" value="ECO:0007669"/>
    <property type="project" value="UniProtKB-SubCell"/>
</dbReference>
<evidence type="ECO:0000256" key="1">
    <source>
        <dbReference type="ARBA" id="ARBA00004167"/>
    </source>
</evidence>
<comment type="similarity">
    <text evidence="2">Belongs to the PC-esterase family. TBL subfamily.</text>
</comment>
<dbReference type="PANTHER" id="PTHR32285">
    <property type="entry name" value="PROTEIN TRICHOME BIREFRINGENCE-LIKE 9-RELATED"/>
    <property type="match status" value="1"/>
</dbReference>
<dbReference type="OrthoDB" id="630188at2759"/>
<dbReference type="PANTHER" id="PTHR32285:SF149">
    <property type="entry name" value="TRICHOME BIREFRINGENCE-LIKE N-TERMINAL DOMAIN-CONTAINING PROTEIN"/>
    <property type="match status" value="1"/>
</dbReference>
<dbReference type="GO" id="GO:0005794">
    <property type="term" value="C:Golgi apparatus"/>
    <property type="evidence" value="ECO:0007669"/>
    <property type="project" value="TreeGrafter"/>
</dbReference>
<dbReference type="InterPro" id="IPR026057">
    <property type="entry name" value="TBL_C"/>
</dbReference>
<evidence type="ECO:0000313" key="8">
    <source>
        <dbReference type="Proteomes" id="UP000077755"/>
    </source>
</evidence>
<accession>A0A165YX81</accession>
<dbReference type="OMA" id="YNVKVMF"/>
<keyword evidence="3" id="KW-0812">Transmembrane</keyword>
<dbReference type="Gramene" id="KZM99349">
    <property type="protein sequence ID" value="KZM99349"/>
    <property type="gene ID" value="DCAR_013289"/>
</dbReference>
<evidence type="ECO:0000256" key="4">
    <source>
        <dbReference type="ARBA" id="ARBA00022968"/>
    </source>
</evidence>
<keyword evidence="4" id="KW-0735">Signal-anchor</keyword>
<protein>
    <submittedName>
        <fullName evidence="7">Uncharacterized protein</fullName>
    </submittedName>
</protein>
<gene>
    <name evidence="7" type="ORF">DCAR_0417763</name>
</gene>
<keyword evidence="6" id="KW-0472">Membrane</keyword>
<name>A0A165YX81_DAUCS</name>
<sequence>MGGFSIAGIAILISFVVATQAQAQAVVPRSTCDIYKGKWVYDPSYPLYDPAKCPFLESREFDCQRNGRPDRYYLHFRWQPTACNLPRFNGREFLMRFRGQQIMFVGDSLSLNQWQSLTCMIHTSVPQASYVNRKIGGLSNFTFPDYKVSLLFSRNAFLVDIKSENIGRVLDLDSVEGSRKLWEGVDVLIFNSWHWWLHTGRQQPWDVVRQGNATYLDMNRLVAYQKALYTWARWVNTRVDARKTKVIFQGVSPDHASGPKGSNCMGAKVPLHELSPQGTVNPAEIVLQRVLSGMRKEVYLLDITGLSQLRIDGHPSAYGIGGSRIPDCSHWCLPGLPDTWNQLLYTALLP</sequence>
<dbReference type="KEGG" id="dcr:108217667"/>
<organism evidence="7 8">
    <name type="scientific">Daucus carota subsp. sativus</name>
    <name type="common">Carrot</name>
    <dbReference type="NCBI Taxonomy" id="79200"/>
    <lineage>
        <taxon>Eukaryota</taxon>
        <taxon>Viridiplantae</taxon>
        <taxon>Streptophyta</taxon>
        <taxon>Embryophyta</taxon>
        <taxon>Tracheophyta</taxon>
        <taxon>Spermatophyta</taxon>
        <taxon>Magnoliopsida</taxon>
        <taxon>eudicotyledons</taxon>
        <taxon>Gunneridae</taxon>
        <taxon>Pentapetalae</taxon>
        <taxon>asterids</taxon>
        <taxon>campanulids</taxon>
        <taxon>Apiales</taxon>
        <taxon>Apiaceae</taxon>
        <taxon>Apioideae</taxon>
        <taxon>Scandiceae</taxon>
        <taxon>Daucinae</taxon>
        <taxon>Daucus</taxon>
        <taxon>Daucus sect. Daucus</taxon>
    </lineage>
</organism>
<proteinExistence type="inferred from homology"/>
<dbReference type="GO" id="GO:0016413">
    <property type="term" value="F:O-acetyltransferase activity"/>
    <property type="evidence" value="ECO:0007669"/>
    <property type="project" value="InterPro"/>
</dbReference>
<comment type="subcellular location">
    <subcellularLocation>
        <location evidence="1">Membrane</location>
        <topology evidence="1">Single-pass membrane protein</topology>
    </subcellularLocation>
</comment>
<keyword evidence="8" id="KW-1185">Reference proteome</keyword>
<dbReference type="EMBL" id="CP093346">
    <property type="protein sequence ID" value="WOG98420.1"/>
    <property type="molecule type" value="Genomic_DNA"/>
</dbReference>
<dbReference type="Pfam" id="PF13839">
    <property type="entry name" value="PC-Esterase"/>
    <property type="match status" value="1"/>
</dbReference>
<reference evidence="7" key="2">
    <citation type="submission" date="2022-03" db="EMBL/GenBank/DDBJ databases">
        <title>Draft title - Genomic analysis of global carrot germplasm unveils the trajectory of domestication and the origin of high carotenoid orange carrot.</title>
        <authorList>
            <person name="Iorizzo M."/>
            <person name="Ellison S."/>
            <person name="Senalik D."/>
            <person name="Macko-Podgorni A."/>
            <person name="Grzebelus D."/>
            <person name="Bostan H."/>
            <person name="Rolling W."/>
            <person name="Curaba J."/>
            <person name="Simon P."/>
        </authorList>
    </citation>
    <scope>NUCLEOTIDE SEQUENCE</scope>
    <source>
        <tissue evidence="7">Leaf</tissue>
    </source>
</reference>
<evidence type="ECO:0000256" key="5">
    <source>
        <dbReference type="ARBA" id="ARBA00022989"/>
    </source>
</evidence>
<keyword evidence="5" id="KW-1133">Transmembrane helix</keyword>
<evidence type="ECO:0000256" key="3">
    <source>
        <dbReference type="ARBA" id="ARBA00022692"/>
    </source>
</evidence>
<evidence type="ECO:0000256" key="2">
    <source>
        <dbReference type="ARBA" id="ARBA00007727"/>
    </source>
</evidence>
<dbReference type="Proteomes" id="UP000077755">
    <property type="component" value="Chromosome 4"/>
</dbReference>
<reference evidence="7" key="1">
    <citation type="journal article" date="2016" name="Nat. Genet.">
        <title>A high-quality carrot genome assembly provides new insights into carotenoid accumulation and asterid genome evolution.</title>
        <authorList>
            <person name="Iorizzo M."/>
            <person name="Ellison S."/>
            <person name="Senalik D."/>
            <person name="Zeng P."/>
            <person name="Satapoomin P."/>
            <person name="Huang J."/>
            <person name="Bowman M."/>
            <person name="Iovene M."/>
            <person name="Sanseverino W."/>
            <person name="Cavagnaro P."/>
            <person name="Yildiz M."/>
            <person name="Macko-Podgorni A."/>
            <person name="Moranska E."/>
            <person name="Grzebelus E."/>
            <person name="Grzebelus D."/>
            <person name="Ashrafi H."/>
            <person name="Zheng Z."/>
            <person name="Cheng S."/>
            <person name="Spooner D."/>
            <person name="Van Deynze A."/>
            <person name="Simon P."/>
        </authorList>
    </citation>
    <scope>NUCLEOTIDE SEQUENCE</scope>
    <source>
        <tissue evidence="7">Leaf</tissue>
    </source>
</reference>